<dbReference type="RefSeq" id="WP_257498804.1">
    <property type="nucleotide sequence ID" value="NZ_CP102382.1"/>
</dbReference>
<dbReference type="Gene3D" id="3.90.220.20">
    <property type="entry name" value="DNA methylase specificity domains"/>
    <property type="match status" value="2"/>
</dbReference>
<comment type="similarity">
    <text evidence="1">Belongs to the type-I restriction system S methylase family.</text>
</comment>
<dbReference type="InterPro" id="IPR044946">
    <property type="entry name" value="Restrct_endonuc_typeI_TRD_sf"/>
</dbReference>
<sequence length="397" mass="45684">MSYKKLGKYIKLIDNRNRDLSDAPLLGVSVQKRFITSVANTIGSDMSKYKLIEKNNFVYIPDTSRRGDKIGIALLKDFDEAMISQAYTSFKIIDENELSPDYLMMWFSRPEFDRYARYHSIGSVREVFDWKDMCEVELPIPSIEEQRKIVAQYQSIANKIKVNEQICEKLEATAQALYKHWFVDFEFPSPLTPNGGIVPYKSSGGKMVWNEELGKEIPEGWEVGKLETVSNLKYGKMLDSDKFLTAGYPVFSGYGVRGYYSEYMYEEPQILVLCRGVSGTGEVKLSPNFSYITNLSIVVELQENVMSKFFTYYYLKNDDLRTLDSGSAQSMITTGDLYFRNILKPKYTIQVQFDNQISKLHNCKEILKRQNQKLAQLQSLLLSRLAVGEEEKKKIAV</sequence>
<evidence type="ECO:0000256" key="1">
    <source>
        <dbReference type="ARBA" id="ARBA00010923"/>
    </source>
</evidence>
<keyword evidence="5" id="KW-0378">Hydrolase</keyword>
<evidence type="ECO:0000256" key="2">
    <source>
        <dbReference type="ARBA" id="ARBA00022747"/>
    </source>
</evidence>
<dbReference type="EMBL" id="CP102382">
    <property type="protein sequence ID" value="UUV20889.1"/>
    <property type="molecule type" value="Genomic_DNA"/>
</dbReference>
<dbReference type="Proteomes" id="UP001317001">
    <property type="component" value="Chromosome"/>
</dbReference>
<gene>
    <name evidence="5" type="ORF">NPX36_11245</name>
</gene>
<reference evidence="5 6" key="1">
    <citation type="submission" date="2022-08" db="EMBL/GenBank/DDBJ databases">
        <title>Myroides zhujiangensis sp. nov., a novel bacterium isolated from sediment in the Pearl River Estuary.</title>
        <authorList>
            <person name="Cui L."/>
        </authorList>
    </citation>
    <scope>NUCLEOTIDE SEQUENCE [LARGE SCALE GENOMIC DNA]</scope>
    <source>
        <strain evidence="5 6">SCSIO 72103</strain>
    </source>
</reference>
<evidence type="ECO:0000259" key="4">
    <source>
        <dbReference type="Pfam" id="PF01420"/>
    </source>
</evidence>
<name>A0ABY5NQQ1_9FLAO</name>
<evidence type="ECO:0000256" key="3">
    <source>
        <dbReference type="ARBA" id="ARBA00023125"/>
    </source>
</evidence>
<dbReference type="PANTHER" id="PTHR30408">
    <property type="entry name" value="TYPE-1 RESTRICTION ENZYME ECOKI SPECIFICITY PROTEIN"/>
    <property type="match status" value="1"/>
</dbReference>
<feature type="domain" description="Type I restriction modification DNA specificity" evidence="4">
    <location>
        <begin position="218"/>
        <end position="375"/>
    </location>
</feature>
<keyword evidence="3" id="KW-0238">DNA-binding</keyword>
<proteinExistence type="inferred from homology"/>
<feature type="domain" description="Type I restriction modification DNA specificity" evidence="4">
    <location>
        <begin position="50"/>
        <end position="171"/>
    </location>
</feature>
<dbReference type="GO" id="GO:0004519">
    <property type="term" value="F:endonuclease activity"/>
    <property type="evidence" value="ECO:0007669"/>
    <property type="project" value="UniProtKB-KW"/>
</dbReference>
<protein>
    <submittedName>
        <fullName evidence="5">Restriction endonuclease subunit S</fullName>
        <ecNumber evidence="5">3.1.21.-</ecNumber>
    </submittedName>
</protein>
<keyword evidence="5" id="KW-0540">Nuclease</keyword>
<dbReference type="GO" id="GO:0016787">
    <property type="term" value="F:hydrolase activity"/>
    <property type="evidence" value="ECO:0007669"/>
    <property type="project" value="UniProtKB-KW"/>
</dbReference>
<dbReference type="Pfam" id="PF01420">
    <property type="entry name" value="Methylase_S"/>
    <property type="match status" value="2"/>
</dbReference>
<dbReference type="PANTHER" id="PTHR30408:SF12">
    <property type="entry name" value="TYPE I RESTRICTION ENZYME MJAVIII SPECIFICITY SUBUNIT"/>
    <property type="match status" value="1"/>
</dbReference>
<keyword evidence="2" id="KW-0680">Restriction system</keyword>
<evidence type="ECO:0000313" key="6">
    <source>
        <dbReference type="Proteomes" id="UP001317001"/>
    </source>
</evidence>
<dbReference type="SUPFAM" id="SSF116734">
    <property type="entry name" value="DNA methylase specificity domain"/>
    <property type="match status" value="2"/>
</dbReference>
<evidence type="ECO:0000313" key="5">
    <source>
        <dbReference type="EMBL" id="UUV20889.1"/>
    </source>
</evidence>
<accession>A0ABY5NQQ1</accession>
<keyword evidence="6" id="KW-1185">Reference proteome</keyword>
<dbReference type="InterPro" id="IPR000055">
    <property type="entry name" value="Restrct_endonuc_typeI_TRD"/>
</dbReference>
<keyword evidence="5" id="KW-0255">Endonuclease</keyword>
<dbReference type="InterPro" id="IPR052021">
    <property type="entry name" value="Type-I_RS_S_subunit"/>
</dbReference>
<dbReference type="EC" id="3.1.21.-" evidence="5"/>
<organism evidence="5 6">
    <name type="scientific">Paenimyroides aestuarii</name>
    <dbReference type="NCBI Taxonomy" id="2968490"/>
    <lineage>
        <taxon>Bacteria</taxon>
        <taxon>Pseudomonadati</taxon>
        <taxon>Bacteroidota</taxon>
        <taxon>Flavobacteriia</taxon>
        <taxon>Flavobacteriales</taxon>
        <taxon>Flavobacteriaceae</taxon>
        <taxon>Paenimyroides</taxon>
    </lineage>
</organism>